<reference evidence="4 6" key="3">
    <citation type="submission" date="2019-03" db="EMBL/GenBank/DDBJ databases">
        <authorList>
            <consortium name="Pathogen Informatics"/>
        </authorList>
    </citation>
    <scope>NUCLEOTIDE SEQUENCE [LARGE SCALE GENOMIC DNA]</scope>
    <source>
        <strain evidence="4 6">NCTC12282</strain>
    </source>
</reference>
<dbReference type="Proteomes" id="UP000373449">
    <property type="component" value="Unassembled WGS sequence"/>
</dbReference>
<dbReference type="InterPro" id="IPR013341">
    <property type="entry name" value="Mandelate_racemase_N_dom"/>
</dbReference>
<evidence type="ECO:0000259" key="2">
    <source>
        <dbReference type="SMART" id="SM00922"/>
    </source>
</evidence>
<evidence type="ECO:0000313" key="4">
    <source>
        <dbReference type="EMBL" id="VFS45898.1"/>
    </source>
</evidence>
<dbReference type="InterPro" id="IPR013342">
    <property type="entry name" value="Mandelate_racemase_C"/>
</dbReference>
<organism evidence="3 5">
    <name type="scientific">Budvicia aquatica</name>
    <dbReference type="NCBI Taxonomy" id="82979"/>
    <lineage>
        <taxon>Bacteria</taxon>
        <taxon>Pseudomonadati</taxon>
        <taxon>Pseudomonadota</taxon>
        <taxon>Gammaproteobacteria</taxon>
        <taxon>Enterobacterales</taxon>
        <taxon>Budviciaceae</taxon>
        <taxon>Budvicia</taxon>
    </lineage>
</organism>
<dbReference type="Gene3D" id="3.20.20.120">
    <property type="entry name" value="Enolase-like C-terminal domain"/>
    <property type="match status" value="1"/>
</dbReference>
<dbReference type="Gene3D" id="3.30.390.10">
    <property type="entry name" value="Enolase-like, N-terminal domain"/>
    <property type="match status" value="1"/>
</dbReference>
<keyword evidence="1 4" id="KW-0456">Lyase</keyword>
<dbReference type="InterPro" id="IPR029017">
    <property type="entry name" value="Enolase-like_N"/>
</dbReference>
<dbReference type="GO" id="GO:0008869">
    <property type="term" value="F:galactonate dehydratase activity"/>
    <property type="evidence" value="ECO:0007669"/>
    <property type="project" value="UniProtKB-EC"/>
</dbReference>
<dbReference type="SUPFAM" id="SSF51604">
    <property type="entry name" value="Enolase C-terminal domain-like"/>
    <property type="match status" value="1"/>
</dbReference>
<dbReference type="EMBL" id="PDDX01000001">
    <property type="protein sequence ID" value="PHI28112.1"/>
    <property type="molecule type" value="Genomic_DNA"/>
</dbReference>
<dbReference type="SMART" id="SM00922">
    <property type="entry name" value="MR_MLE"/>
    <property type="match status" value="1"/>
</dbReference>
<dbReference type="InterPro" id="IPR036849">
    <property type="entry name" value="Enolase-like_C_sf"/>
</dbReference>
<dbReference type="Pfam" id="PF02746">
    <property type="entry name" value="MR_MLE_N"/>
    <property type="match status" value="1"/>
</dbReference>
<dbReference type="PANTHER" id="PTHR48080:SF2">
    <property type="entry name" value="D-GALACTONATE DEHYDRATASE"/>
    <property type="match status" value="1"/>
</dbReference>
<reference evidence="3" key="2">
    <citation type="submission" date="2017-09" db="EMBL/GenBank/DDBJ databases">
        <title>FDA dAtabase for Regulatory Grade micrObial Sequences (FDA-ARGOS): Supporting development and validation of Infectious Disease Dx tests.</title>
        <authorList>
            <person name="Minogue T."/>
            <person name="Wolcott M."/>
            <person name="Wasieloski L."/>
            <person name="Aguilar W."/>
            <person name="Moore D."/>
            <person name="Tallon L.J."/>
            <person name="Sadzewicz L."/>
            <person name="Ott S."/>
            <person name="Zhao X."/>
            <person name="Nagaraj S."/>
            <person name="Vavikolanu K."/>
            <person name="Aluvathingal J."/>
            <person name="Nadendla S."/>
            <person name="Sichtig H."/>
        </authorList>
    </citation>
    <scope>NUCLEOTIDE SEQUENCE</scope>
    <source>
        <strain evidence="3">FDAARGOS_387</strain>
    </source>
</reference>
<protein>
    <submittedName>
        <fullName evidence="4">D-galactonate dehydratase</fullName>
        <ecNumber evidence="4">4.2.1.6</ecNumber>
    </submittedName>
    <submittedName>
        <fullName evidence="3">Mandelate racemase/muconate lactonizing enzyme family protein</fullName>
    </submittedName>
</protein>
<proteinExistence type="predicted"/>
<sequence>MKIVSVDIIDVKNPLQSAVSKWRPIVVRINTDEGISGFGEVGMAYGIGASAGFGMAKDLASIIIGMDPMESEKIWDKMQKKTFWGQGGGTVVSAGMSAIDIALWDIKGKALNVPCYQLLGGKCRDTLRTYASQLQFGWGDAAKKEILTTPQQYAAAAEKALADGYDAIKVDVNEIDEQGVAKKRNLYGVFADRELMVGYKRLKAIRDAVGDEVDIIVEAHALTDTASAIRFGRMIEDLRISAYEEPVMALNHGQLKEVKNNINIPIAAGERIYTRWGFRPFFEEHIIDLIQPDLGTCGGITEAKKICDMGHIYDTTCQIHVCGGPIMTAASLQLECAIPNFGIHELHRYALLEGNRDTCKYDYLPKNGKYEIPDLPGIGQELTDKSIAESPKVTVQ</sequence>
<dbReference type="SFLD" id="SFLDG00179">
    <property type="entry name" value="mandelate_racemase"/>
    <property type="match status" value="1"/>
</dbReference>
<dbReference type="InterPro" id="IPR029065">
    <property type="entry name" value="Enolase_C-like"/>
</dbReference>
<gene>
    <name evidence="4" type="primary">dgoD_1</name>
    <name evidence="3" type="ORF">CRN84_01505</name>
    <name evidence="4" type="ORF">NCTC12282_00785</name>
</gene>
<dbReference type="EC" id="4.2.1.6" evidence="4"/>
<name>A0A2C6DIG6_9GAMM</name>
<dbReference type="CDD" id="cd03316">
    <property type="entry name" value="MR_like"/>
    <property type="match status" value="1"/>
</dbReference>
<evidence type="ECO:0000256" key="1">
    <source>
        <dbReference type="ARBA" id="ARBA00023239"/>
    </source>
</evidence>
<keyword evidence="5" id="KW-1185">Reference proteome</keyword>
<dbReference type="PANTHER" id="PTHR48080">
    <property type="entry name" value="D-GALACTONATE DEHYDRATASE-RELATED"/>
    <property type="match status" value="1"/>
</dbReference>
<accession>A0A2C6DIG6</accession>
<dbReference type="AlphaFoldDB" id="A0A2C6DIG6"/>
<dbReference type="InterPro" id="IPR034593">
    <property type="entry name" value="DgoD-like"/>
</dbReference>
<dbReference type="OrthoDB" id="103536at2"/>
<evidence type="ECO:0000313" key="6">
    <source>
        <dbReference type="Proteomes" id="UP000373449"/>
    </source>
</evidence>
<dbReference type="RefSeq" id="WP_029093313.1">
    <property type="nucleotide sequence ID" value="NZ_BRLG01000004.1"/>
</dbReference>
<dbReference type="SFLD" id="SFLDS00001">
    <property type="entry name" value="Enolase"/>
    <property type="match status" value="1"/>
</dbReference>
<evidence type="ECO:0000313" key="5">
    <source>
        <dbReference type="Proteomes" id="UP000224974"/>
    </source>
</evidence>
<dbReference type="SUPFAM" id="SSF54826">
    <property type="entry name" value="Enolase N-terminal domain-like"/>
    <property type="match status" value="1"/>
</dbReference>
<reference evidence="5" key="1">
    <citation type="submission" date="2017-09" db="EMBL/GenBank/DDBJ databases">
        <title>FDA dAtabase for Regulatory Grade micrObial Sequences (FDA-ARGOS): Supporting development and validation of Infectious Disease Dx tests.</title>
        <authorList>
            <person name="Minogue T."/>
            <person name="Wolcott M."/>
            <person name="Wasieloski L."/>
            <person name="Aguilar W."/>
            <person name="Moore D."/>
            <person name="Tallon L."/>
            <person name="Sadzewicz L."/>
            <person name="Ott S."/>
            <person name="Zhao X."/>
            <person name="Nagaraj S."/>
            <person name="Vavikolanu K."/>
            <person name="Aluvathingal J."/>
            <person name="Nadendla S."/>
            <person name="Sichtig H."/>
        </authorList>
    </citation>
    <scope>NUCLEOTIDE SEQUENCE [LARGE SCALE GENOMIC DNA]</scope>
    <source>
        <strain evidence="5">FDAARGOS_387</strain>
    </source>
</reference>
<dbReference type="Proteomes" id="UP000224974">
    <property type="component" value="Unassembled WGS sequence"/>
</dbReference>
<dbReference type="STRING" id="1111728.GCA_000427805_02607"/>
<evidence type="ECO:0000313" key="3">
    <source>
        <dbReference type="EMBL" id="PHI28112.1"/>
    </source>
</evidence>
<dbReference type="Pfam" id="PF13378">
    <property type="entry name" value="MR_MLE_C"/>
    <property type="match status" value="1"/>
</dbReference>
<dbReference type="EMBL" id="CAADJA010000002">
    <property type="protein sequence ID" value="VFS45898.1"/>
    <property type="molecule type" value="Genomic_DNA"/>
</dbReference>
<feature type="domain" description="Mandelate racemase/muconate lactonizing enzyme C-terminal" evidence="2">
    <location>
        <begin position="150"/>
        <end position="265"/>
    </location>
</feature>